<organism evidence="1 2">
    <name type="scientific">Hazenella coriacea</name>
    <dbReference type="NCBI Taxonomy" id="1179467"/>
    <lineage>
        <taxon>Bacteria</taxon>
        <taxon>Bacillati</taxon>
        <taxon>Bacillota</taxon>
        <taxon>Bacilli</taxon>
        <taxon>Bacillales</taxon>
        <taxon>Thermoactinomycetaceae</taxon>
        <taxon>Hazenella</taxon>
    </lineage>
</organism>
<dbReference type="InterPro" id="IPR021247">
    <property type="entry name" value="DUF2785"/>
</dbReference>
<proteinExistence type="predicted"/>
<sequence>MQEHELKQLLRELDNSKSETSFDWSSLCTSMLPWIGSTDSDLRELIYSTYSQIILNEWISPTECKNILEVCLDEQHLMFQLGSSEDDSVFMRSFSSLVIALILEVNAEKNFLEDEIITKVKEKLTLYTPQEQDVRGYVEEKGWAHSIAHVADAWDAWIKSPQLTESDFKEVGTILCKVAMTPLAVYQYEEDERLITPMIEMLKRGLPETELKLWLQQMLQQLDQCKGSLPLPLWMHMNINLKLFLRSLYFRFMHLKKFPVLQSDLKEILALKY</sequence>
<dbReference type="EMBL" id="SMAG01000002">
    <property type="protein sequence ID" value="TCS95578.1"/>
    <property type="molecule type" value="Genomic_DNA"/>
</dbReference>
<dbReference type="OrthoDB" id="7619731at2"/>
<dbReference type="RefSeq" id="WP_131923574.1">
    <property type="nucleotide sequence ID" value="NZ_SMAG01000002.1"/>
</dbReference>
<dbReference type="Proteomes" id="UP000294937">
    <property type="component" value="Unassembled WGS sequence"/>
</dbReference>
<reference evidence="1 2" key="1">
    <citation type="submission" date="2019-03" db="EMBL/GenBank/DDBJ databases">
        <title>Genomic Encyclopedia of Type Strains, Phase IV (KMG-IV): sequencing the most valuable type-strain genomes for metagenomic binning, comparative biology and taxonomic classification.</title>
        <authorList>
            <person name="Goeker M."/>
        </authorList>
    </citation>
    <scope>NUCLEOTIDE SEQUENCE [LARGE SCALE GENOMIC DNA]</scope>
    <source>
        <strain evidence="1 2">DSM 45707</strain>
    </source>
</reference>
<evidence type="ECO:0000313" key="1">
    <source>
        <dbReference type="EMBL" id="TCS95578.1"/>
    </source>
</evidence>
<protein>
    <submittedName>
        <fullName evidence="1">Uncharacterized protein DUF2785</fullName>
    </submittedName>
</protein>
<dbReference type="AlphaFoldDB" id="A0A4R3L8R6"/>
<accession>A0A4R3L8R6</accession>
<gene>
    <name evidence="1" type="ORF">EDD58_102152</name>
</gene>
<comment type="caution">
    <text evidence="1">The sequence shown here is derived from an EMBL/GenBank/DDBJ whole genome shotgun (WGS) entry which is preliminary data.</text>
</comment>
<dbReference type="Pfam" id="PF10978">
    <property type="entry name" value="DUF2785"/>
    <property type="match status" value="1"/>
</dbReference>
<evidence type="ECO:0000313" key="2">
    <source>
        <dbReference type="Proteomes" id="UP000294937"/>
    </source>
</evidence>
<keyword evidence="2" id="KW-1185">Reference proteome</keyword>
<name>A0A4R3L8R6_9BACL</name>